<proteinExistence type="predicted"/>
<keyword evidence="2" id="KW-1185">Reference proteome</keyword>
<protein>
    <submittedName>
        <fullName evidence="1">Uncharacterized protein</fullName>
    </submittedName>
</protein>
<accession>A0AAD7SJP3</accession>
<name>A0AAD7SJP3_9TELE</name>
<gene>
    <name evidence="1" type="ORF">AAFF_G00346620</name>
</gene>
<organism evidence="1 2">
    <name type="scientific">Aldrovandia affinis</name>
    <dbReference type="NCBI Taxonomy" id="143900"/>
    <lineage>
        <taxon>Eukaryota</taxon>
        <taxon>Metazoa</taxon>
        <taxon>Chordata</taxon>
        <taxon>Craniata</taxon>
        <taxon>Vertebrata</taxon>
        <taxon>Euteleostomi</taxon>
        <taxon>Actinopterygii</taxon>
        <taxon>Neopterygii</taxon>
        <taxon>Teleostei</taxon>
        <taxon>Notacanthiformes</taxon>
        <taxon>Halosauridae</taxon>
        <taxon>Aldrovandia</taxon>
    </lineage>
</organism>
<dbReference type="EMBL" id="JAINUG010000056">
    <property type="protein sequence ID" value="KAJ8403794.1"/>
    <property type="molecule type" value="Genomic_DNA"/>
</dbReference>
<evidence type="ECO:0000313" key="2">
    <source>
        <dbReference type="Proteomes" id="UP001221898"/>
    </source>
</evidence>
<evidence type="ECO:0000313" key="1">
    <source>
        <dbReference type="EMBL" id="KAJ8403794.1"/>
    </source>
</evidence>
<sequence length="75" mass="8289">MLTGRPETLGCDHMTEQWARSGFVWISPQLLDRGVAMGTWGHSPYRTDTAHSSSVVTTHRIVNAAESFTQGQTVE</sequence>
<dbReference type="Proteomes" id="UP001221898">
    <property type="component" value="Unassembled WGS sequence"/>
</dbReference>
<reference evidence="1" key="1">
    <citation type="journal article" date="2023" name="Science">
        <title>Genome structures resolve the early diversification of teleost fishes.</title>
        <authorList>
            <person name="Parey E."/>
            <person name="Louis A."/>
            <person name="Montfort J."/>
            <person name="Bouchez O."/>
            <person name="Roques C."/>
            <person name="Iampietro C."/>
            <person name="Lluch J."/>
            <person name="Castinel A."/>
            <person name="Donnadieu C."/>
            <person name="Desvignes T."/>
            <person name="Floi Bucao C."/>
            <person name="Jouanno E."/>
            <person name="Wen M."/>
            <person name="Mejri S."/>
            <person name="Dirks R."/>
            <person name="Jansen H."/>
            <person name="Henkel C."/>
            <person name="Chen W.J."/>
            <person name="Zahm M."/>
            <person name="Cabau C."/>
            <person name="Klopp C."/>
            <person name="Thompson A.W."/>
            <person name="Robinson-Rechavi M."/>
            <person name="Braasch I."/>
            <person name="Lecointre G."/>
            <person name="Bobe J."/>
            <person name="Postlethwait J.H."/>
            <person name="Berthelot C."/>
            <person name="Roest Crollius H."/>
            <person name="Guiguen Y."/>
        </authorList>
    </citation>
    <scope>NUCLEOTIDE SEQUENCE</scope>
    <source>
        <strain evidence="1">NC1722</strain>
    </source>
</reference>
<comment type="caution">
    <text evidence="1">The sequence shown here is derived from an EMBL/GenBank/DDBJ whole genome shotgun (WGS) entry which is preliminary data.</text>
</comment>
<dbReference type="AlphaFoldDB" id="A0AAD7SJP3"/>